<gene>
    <name evidence="1" type="ORF">QO016_004879</name>
</gene>
<keyword evidence="2" id="KW-1185">Reference proteome</keyword>
<organism evidence="1 2">
    <name type="scientific">Methylobacterium persicinum</name>
    <dbReference type="NCBI Taxonomy" id="374426"/>
    <lineage>
        <taxon>Bacteria</taxon>
        <taxon>Pseudomonadati</taxon>
        <taxon>Pseudomonadota</taxon>
        <taxon>Alphaproteobacteria</taxon>
        <taxon>Hyphomicrobiales</taxon>
        <taxon>Methylobacteriaceae</taxon>
        <taxon>Methylobacterium</taxon>
    </lineage>
</organism>
<dbReference type="EMBL" id="JAUSVV010000027">
    <property type="protein sequence ID" value="MDQ0445350.1"/>
    <property type="molecule type" value="Genomic_DNA"/>
</dbReference>
<sequence length="36" mass="3772">MAHVVPIARSDQRACLIGGGITFLAGSALLIRDVIH</sequence>
<dbReference type="Proteomes" id="UP001236369">
    <property type="component" value="Unassembled WGS sequence"/>
</dbReference>
<reference evidence="1 2" key="1">
    <citation type="submission" date="2023-07" db="EMBL/GenBank/DDBJ databases">
        <title>Genomic Encyclopedia of Type Strains, Phase IV (KMG-IV): sequencing the most valuable type-strain genomes for metagenomic binning, comparative biology and taxonomic classification.</title>
        <authorList>
            <person name="Goeker M."/>
        </authorList>
    </citation>
    <scope>NUCLEOTIDE SEQUENCE [LARGE SCALE GENOMIC DNA]</scope>
    <source>
        <strain evidence="1 2">DSM 19562</strain>
    </source>
</reference>
<proteinExistence type="predicted"/>
<protein>
    <submittedName>
        <fullName evidence="1">Myosin-crossreactive antigen</fullName>
    </submittedName>
</protein>
<evidence type="ECO:0000313" key="2">
    <source>
        <dbReference type="Proteomes" id="UP001236369"/>
    </source>
</evidence>
<name>A0ABU0HSR7_9HYPH</name>
<comment type="caution">
    <text evidence="1">The sequence shown here is derived from an EMBL/GenBank/DDBJ whole genome shotgun (WGS) entry which is preliminary data.</text>
</comment>
<accession>A0ABU0HSR7</accession>
<evidence type="ECO:0000313" key="1">
    <source>
        <dbReference type="EMBL" id="MDQ0445350.1"/>
    </source>
</evidence>